<feature type="transmembrane region" description="Helical" evidence="6">
    <location>
        <begin position="336"/>
        <end position="358"/>
    </location>
</feature>
<feature type="transmembrane region" description="Helical" evidence="6">
    <location>
        <begin position="405"/>
        <end position="426"/>
    </location>
</feature>
<feature type="transmembrane region" description="Helical" evidence="6">
    <location>
        <begin position="92"/>
        <end position="115"/>
    </location>
</feature>
<keyword evidence="2 6" id="KW-0812">Transmembrane</keyword>
<feature type="transmembrane region" description="Helical" evidence="6">
    <location>
        <begin position="166"/>
        <end position="188"/>
    </location>
</feature>
<evidence type="ECO:0000256" key="6">
    <source>
        <dbReference type="SAM" id="Phobius"/>
    </source>
</evidence>
<feature type="transmembrane region" description="Helical" evidence="6">
    <location>
        <begin position="122"/>
        <end position="146"/>
    </location>
</feature>
<evidence type="ECO:0000256" key="2">
    <source>
        <dbReference type="ARBA" id="ARBA00022692"/>
    </source>
</evidence>
<evidence type="ECO:0000256" key="1">
    <source>
        <dbReference type="ARBA" id="ARBA00004141"/>
    </source>
</evidence>
<evidence type="ECO:0000256" key="5">
    <source>
        <dbReference type="ARBA" id="ARBA00023294"/>
    </source>
</evidence>
<name>A0ABP1BTJ7_9BRYO</name>
<comment type="subcellular location">
    <subcellularLocation>
        <location evidence="1">Membrane</location>
        <topology evidence="1">Multi-pass membrane protein</topology>
    </subcellularLocation>
</comment>
<keyword evidence="5" id="KW-0927">Auxin signaling pathway</keyword>
<proteinExistence type="predicted"/>
<keyword evidence="4 6" id="KW-0472">Membrane</keyword>
<reference evidence="7" key="1">
    <citation type="submission" date="2024-03" db="EMBL/GenBank/DDBJ databases">
        <authorList>
            <consortium name="ELIXIR-Norway"/>
            <consortium name="Elixir Norway"/>
        </authorList>
    </citation>
    <scope>NUCLEOTIDE SEQUENCE</scope>
</reference>
<evidence type="ECO:0000313" key="8">
    <source>
        <dbReference type="Proteomes" id="UP001497522"/>
    </source>
</evidence>
<protein>
    <recommendedName>
        <fullName evidence="9">PIN-like protein</fullName>
    </recommendedName>
</protein>
<organism evidence="7 8">
    <name type="scientific">Sphagnum jensenii</name>
    <dbReference type="NCBI Taxonomy" id="128206"/>
    <lineage>
        <taxon>Eukaryota</taxon>
        <taxon>Viridiplantae</taxon>
        <taxon>Streptophyta</taxon>
        <taxon>Embryophyta</taxon>
        <taxon>Bryophyta</taxon>
        <taxon>Sphagnophytina</taxon>
        <taxon>Sphagnopsida</taxon>
        <taxon>Sphagnales</taxon>
        <taxon>Sphagnaceae</taxon>
        <taxon>Sphagnum</taxon>
    </lineage>
</organism>
<evidence type="ECO:0000256" key="4">
    <source>
        <dbReference type="ARBA" id="ARBA00023136"/>
    </source>
</evidence>
<dbReference type="PANTHER" id="PTHR31419:SF13">
    <property type="entry name" value="AUXIN EFFLUX CARRIER FAMILY PROTEIN"/>
    <property type="match status" value="1"/>
</dbReference>
<gene>
    <name evidence="7" type="ORF">CSSPJE1EN2_LOCUS21138</name>
</gene>
<feature type="transmembrane region" description="Helical" evidence="6">
    <location>
        <begin position="62"/>
        <end position="80"/>
    </location>
</feature>
<dbReference type="PANTHER" id="PTHR31419">
    <property type="entry name" value="PROTEIN PIN-LIKES 2"/>
    <property type="match status" value="1"/>
</dbReference>
<dbReference type="InterPro" id="IPR039305">
    <property type="entry name" value="PILS2/6"/>
</dbReference>
<keyword evidence="8" id="KW-1185">Reference proteome</keyword>
<dbReference type="Pfam" id="PF03547">
    <property type="entry name" value="Mem_trans"/>
    <property type="match status" value="1"/>
</dbReference>
<dbReference type="InterPro" id="IPR004776">
    <property type="entry name" value="Mem_transp_PIN-like"/>
</dbReference>
<keyword evidence="3 6" id="KW-1133">Transmembrane helix</keyword>
<evidence type="ECO:0000256" key="3">
    <source>
        <dbReference type="ARBA" id="ARBA00022989"/>
    </source>
</evidence>
<sequence>MITNLLSSFLKQSTKMVLQQSVGTLLKFAVIPIAKVLVMCGLGLLLASSYINILPAPARKQLSKLVFSLFLPCLIFTQLGKSVTIEKILEWWFIPVNVIVASLLGCCLGYAIALLVKPPPQFFNFTVVMIGIGNIGNIPLVIIGAVCRDKGNPFGDPDSCNSNGVAYISFGQWVGAVIVYTYVFQMLAPPPATRSHIMDSEIPGESVALTVQRIDNSSESMLLHPDYTEEDSLSVPLLVPRSSTAIHMAMARLGNSFSRTRFEDIFQPPVVASLLALVFGATPILRNLIFTEHSIFFFLYDSLNILGGAMVPCIMLALGGNLVGGPGSSELGLRTTMAITFARLLLVPPIGLAVVMSADKLGFLPANDKMFRFVLLLQHTMPTSILAGAVANLQGHAEKEASAILFWEHILAVFSMAGWLILYVNVLF</sequence>
<feature type="transmembrane region" description="Helical" evidence="6">
    <location>
        <begin position="305"/>
        <end position="324"/>
    </location>
</feature>
<feature type="transmembrane region" description="Helical" evidence="6">
    <location>
        <begin position="265"/>
        <end position="285"/>
    </location>
</feature>
<feature type="transmembrane region" description="Helical" evidence="6">
    <location>
        <begin position="370"/>
        <end position="393"/>
    </location>
</feature>
<evidence type="ECO:0000313" key="7">
    <source>
        <dbReference type="EMBL" id="CAK9879649.1"/>
    </source>
</evidence>
<dbReference type="EMBL" id="OZ023708">
    <property type="protein sequence ID" value="CAK9879649.1"/>
    <property type="molecule type" value="Genomic_DNA"/>
</dbReference>
<accession>A0ABP1BTJ7</accession>
<dbReference type="Proteomes" id="UP001497522">
    <property type="component" value="Chromosome 7"/>
</dbReference>
<feature type="transmembrane region" description="Helical" evidence="6">
    <location>
        <begin position="25"/>
        <end position="50"/>
    </location>
</feature>
<evidence type="ECO:0008006" key="9">
    <source>
        <dbReference type="Google" id="ProtNLM"/>
    </source>
</evidence>